<dbReference type="GO" id="GO:0016020">
    <property type="term" value="C:membrane"/>
    <property type="evidence" value="ECO:0007669"/>
    <property type="project" value="UniProtKB-SubCell"/>
</dbReference>
<dbReference type="KEGG" id="soa:G3M56_004875"/>
<reference evidence="6 7" key="1">
    <citation type="submission" date="2020-12" db="EMBL/GenBank/DDBJ databases">
        <title>Sulforoseuscoccus oceanibium gen. nov., sp. nov., a representative of the phylum Verrucomicrobia with special cytoplasmic membrane, and proposal of Sulforoseuscoccusaceae fam. nov.</title>
        <authorList>
            <person name="Xi F."/>
        </authorList>
    </citation>
    <scope>NUCLEOTIDE SEQUENCE [LARGE SCALE GENOMIC DNA]</scope>
    <source>
        <strain evidence="6 7">T37</strain>
    </source>
</reference>
<dbReference type="EMBL" id="CP066776">
    <property type="protein sequence ID" value="QQL45916.1"/>
    <property type="molecule type" value="Genomic_DNA"/>
</dbReference>
<evidence type="ECO:0000256" key="4">
    <source>
        <dbReference type="ARBA" id="ARBA00023136"/>
    </source>
</evidence>
<dbReference type="InterPro" id="IPR032808">
    <property type="entry name" value="DoxX"/>
</dbReference>
<evidence type="ECO:0000313" key="6">
    <source>
        <dbReference type="EMBL" id="QQL45916.1"/>
    </source>
</evidence>
<evidence type="ECO:0000313" key="7">
    <source>
        <dbReference type="Proteomes" id="UP000475117"/>
    </source>
</evidence>
<dbReference type="RefSeq" id="WP_235203594.1">
    <property type="nucleotide sequence ID" value="NZ_CP066776.1"/>
</dbReference>
<keyword evidence="4 5" id="KW-0472">Membrane</keyword>
<keyword evidence="2 5" id="KW-0812">Transmembrane</keyword>
<evidence type="ECO:0000256" key="3">
    <source>
        <dbReference type="ARBA" id="ARBA00022989"/>
    </source>
</evidence>
<evidence type="ECO:0000256" key="5">
    <source>
        <dbReference type="SAM" id="Phobius"/>
    </source>
</evidence>
<organism evidence="6 7">
    <name type="scientific">Sulfuriroseicoccus oceanibius</name>
    <dbReference type="NCBI Taxonomy" id="2707525"/>
    <lineage>
        <taxon>Bacteria</taxon>
        <taxon>Pseudomonadati</taxon>
        <taxon>Verrucomicrobiota</taxon>
        <taxon>Verrucomicrobiia</taxon>
        <taxon>Verrucomicrobiales</taxon>
        <taxon>Verrucomicrobiaceae</taxon>
        <taxon>Sulfuriroseicoccus</taxon>
    </lineage>
</organism>
<dbReference type="Proteomes" id="UP000475117">
    <property type="component" value="Chromosome"/>
</dbReference>
<dbReference type="Pfam" id="PF13564">
    <property type="entry name" value="DoxX_2"/>
    <property type="match status" value="1"/>
</dbReference>
<dbReference type="AlphaFoldDB" id="A0A7T7F357"/>
<feature type="transmembrane region" description="Helical" evidence="5">
    <location>
        <begin position="23"/>
        <end position="55"/>
    </location>
</feature>
<sequence length="83" mass="8844">MKEEFAVYGLSESVMKVVGGLKILFALMLLVGIWVPVLVLPAAAGMAVLMTGAVMMHVKVKDAPQKSLPAFTMLVMSVLVIVL</sequence>
<comment type="subcellular location">
    <subcellularLocation>
        <location evidence="1">Membrane</location>
        <topology evidence="1">Multi-pass membrane protein</topology>
    </subcellularLocation>
</comment>
<evidence type="ECO:0000256" key="1">
    <source>
        <dbReference type="ARBA" id="ARBA00004141"/>
    </source>
</evidence>
<protein>
    <submittedName>
        <fullName evidence="6">DoxX family protein</fullName>
    </submittedName>
</protein>
<keyword evidence="7" id="KW-1185">Reference proteome</keyword>
<proteinExistence type="predicted"/>
<accession>A0A7T7F357</accession>
<evidence type="ECO:0000256" key="2">
    <source>
        <dbReference type="ARBA" id="ARBA00022692"/>
    </source>
</evidence>
<gene>
    <name evidence="6" type="ORF">G3M56_004875</name>
</gene>
<name>A0A7T7F357_9BACT</name>
<keyword evidence="3 5" id="KW-1133">Transmembrane helix</keyword>